<name>A0A6N3CP23_9FIRM</name>
<keyword evidence="1" id="KW-1133">Transmembrane helix</keyword>
<evidence type="ECO:0000256" key="1">
    <source>
        <dbReference type="SAM" id="Phobius"/>
    </source>
</evidence>
<feature type="transmembrane region" description="Helical" evidence="1">
    <location>
        <begin position="5"/>
        <end position="24"/>
    </location>
</feature>
<gene>
    <name evidence="2" type="ORF">RILFYP67_01201</name>
</gene>
<sequence>MSILAFTIIAIIVNFVIGIIAGLISKDGHVAIGAAIIADLILVAVYAL</sequence>
<reference evidence="2" key="1">
    <citation type="submission" date="2019-11" db="EMBL/GenBank/DDBJ databases">
        <authorList>
            <person name="Feng L."/>
        </authorList>
    </citation>
    <scope>NUCLEOTIDE SEQUENCE</scope>
    <source>
        <strain evidence="2">RintestinalisLFYP67</strain>
    </source>
</reference>
<feature type="transmembrane region" description="Helical" evidence="1">
    <location>
        <begin position="30"/>
        <end position="47"/>
    </location>
</feature>
<proteinExistence type="predicted"/>
<accession>A0A6N3CP23</accession>
<keyword evidence="1" id="KW-0472">Membrane</keyword>
<dbReference type="RefSeq" id="WP_422046600.1">
    <property type="nucleotide sequence ID" value="NZ_CACRUM010000053.1"/>
</dbReference>
<keyword evidence="1" id="KW-0812">Transmembrane</keyword>
<evidence type="ECO:0000313" key="2">
    <source>
        <dbReference type="EMBL" id="VYU15567.1"/>
    </source>
</evidence>
<organism evidence="2">
    <name type="scientific">Roseburia intestinalis</name>
    <dbReference type="NCBI Taxonomy" id="166486"/>
    <lineage>
        <taxon>Bacteria</taxon>
        <taxon>Bacillati</taxon>
        <taxon>Bacillota</taxon>
        <taxon>Clostridia</taxon>
        <taxon>Lachnospirales</taxon>
        <taxon>Lachnospiraceae</taxon>
        <taxon>Roseburia</taxon>
    </lineage>
</organism>
<dbReference type="AlphaFoldDB" id="A0A6N3CP23"/>
<protein>
    <submittedName>
        <fullName evidence="2">Uncharacterized protein</fullName>
    </submittedName>
</protein>
<dbReference type="EMBL" id="CACRUM010000053">
    <property type="protein sequence ID" value="VYU15567.1"/>
    <property type="molecule type" value="Genomic_DNA"/>
</dbReference>